<gene>
    <name evidence="1" type="ORF">GX50_00387</name>
</gene>
<accession>A0A2B7ZVD9</accession>
<reference evidence="1 2" key="1">
    <citation type="submission" date="2017-10" db="EMBL/GenBank/DDBJ databases">
        <title>Comparative genomics in systemic dimorphic fungi from Ajellomycetaceae.</title>
        <authorList>
            <person name="Munoz J.F."/>
            <person name="Mcewen J.G."/>
            <person name="Clay O.K."/>
            <person name="Cuomo C.A."/>
        </authorList>
    </citation>
    <scope>NUCLEOTIDE SEQUENCE [LARGE SCALE GENOMIC DNA]</scope>
    <source>
        <strain evidence="1 2">UAMH4076</strain>
    </source>
</reference>
<dbReference type="EMBL" id="PDND01000004">
    <property type="protein sequence ID" value="PGH36727.1"/>
    <property type="molecule type" value="Genomic_DNA"/>
</dbReference>
<name>A0A2B7ZVD9_9EURO</name>
<organism evidence="1 2">
    <name type="scientific">[Emmonsia] crescens</name>
    <dbReference type="NCBI Taxonomy" id="73230"/>
    <lineage>
        <taxon>Eukaryota</taxon>
        <taxon>Fungi</taxon>
        <taxon>Dikarya</taxon>
        <taxon>Ascomycota</taxon>
        <taxon>Pezizomycotina</taxon>
        <taxon>Eurotiomycetes</taxon>
        <taxon>Eurotiomycetidae</taxon>
        <taxon>Onygenales</taxon>
        <taxon>Ajellomycetaceae</taxon>
        <taxon>Emergomyces</taxon>
    </lineage>
</organism>
<proteinExistence type="predicted"/>
<dbReference type="Proteomes" id="UP000226031">
    <property type="component" value="Unassembled WGS sequence"/>
</dbReference>
<keyword evidence="2" id="KW-1185">Reference proteome</keyword>
<protein>
    <submittedName>
        <fullName evidence="1">Uncharacterized protein</fullName>
    </submittedName>
</protein>
<comment type="caution">
    <text evidence="1">The sequence shown here is derived from an EMBL/GenBank/DDBJ whole genome shotgun (WGS) entry which is preliminary data.</text>
</comment>
<dbReference type="AlphaFoldDB" id="A0A2B7ZVD9"/>
<evidence type="ECO:0000313" key="2">
    <source>
        <dbReference type="Proteomes" id="UP000226031"/>
    </source>
</evidence>
<sequence>MFNRDGDVALSQTDHIMYPGPWLEMLRLPVKENKDRCSTSTTKIVEFFPLCHHFNEAEYKQDTFGCTVHAVCWEFLTCVFGGDKEINRKASRIMPAAT</sequence>
<evidence type="ECO:0000313" key="1">
    <source>
        <dbReference type="EMBL" id="PGH36727.1"/>
    </source>
</evidence>